<evidence type="ECO:0000256" key="1">
    <source>
        <dbReference type="SAM" id="MobiDB-lite"/>
    </source>
</evidence>
<evidence type="ECO:0000313" key="3">
    <source>
        <dbReference type="Proteomes" id="UP000566819"/>
    </source>
</evidence>
<keyword evidence="3" id="KW-1185">Reference proteome</keyword>
<evidence type="ECO:0000313" key="2">
    <source>
        <dbReference type="EMBL" id="KAF4636477.1"/>
    </source>
</evidence>
<protein>
    <submittedName>
        <fullName evidence="2">Uncharacterized protein</fullName>
    </submittedName>
</protein>
<dbReference type="EMBL" id="JAAMPI010000064">
    <property type="protein sequence ID" value="KAF4636477.1"/>
    <property type="molecule type" value="Genomic_DNA"/>
</dbReference>
<feature type="compositionally biased region" description="Polar residues" evidence="1">
    <location>
        <begin position="1"/>
        <end position="15"/>
    </location>
</feature>
<name>A0A8H4W789_9HELO</name>
<organism evidence="2 3">
    <name type="scientific">Cudoniella acicularis</name>
    <dbReference type="NCBI Taxonomy" id="354080"/>
    <lineage>
        <taxon>Eukaryota</taxon>
        <taxon>Fungi</taxon>
        <taxon>Dikarya</taxon>
        <taxon>Ascomycota</taxon>
        <taxon>Pezizomycotina</taxon>
        <taxon>Leotiomycetes</taxon>
        <taxon>Helotiales</taxon>
        <taxon>Tricladiaceae</taxon>
        <taxon>Cudoniella</taxon>
    </lineage>
</organism>
<gene>
    <name evidence="2" type="ORF">G7Y89_g1626</name>
</gene>
<proteinExistence type="predicted"/>
<feature type="compositionally biased region" description="Basic and acidic residues" evidence="1">
    <location>
        <begin position="33"/>
        <end position="53"/>
    </location>
</feature>
<dbReference type="Proteomes" id="UP000566819">
    <property type="component" value="Unassembled WGS sequence"/>
</dbReference>
<sequence>MEIEQSVQPVNSAGKGTSALMLGEEVPSSPPEKPADQRQDLDEAISKAGDDTKTPSIAGEISVLDEENDRVDTLPDLKELSKAYEQCQKTQ</sequence>
<feature type="region of interest" description="Disordered" evidence="1">
    <location>
        <begin position="1"/>
        <end position="72"/>
    </location>
</feature>
<comment type="caution">
    <text evidence="2">The sequence shown here is derived from an EMBL/GenBank/DDBJ whole genome shotgun (WGS) entry which is preliminary data.</text>
</comment>
<reference evidence="2 3" key="1">
    <citation type="submission" date="2020-03" db="EMBL/GenBank/DDBJ databases">
        <title>Draft Genome Sequence of Cudoniella acicularis.</title>
        <authorList>
            <person name="Buettner E."/>
            <person name="Kellner H."/>
        </authorList>
    </citation>
    <scope>NUCLEOTIDE SEQUENCE [LARGE SCALE GENOMIC DNA]</scope>
    <source>
        <strain evidence="2 3">DSM 108380</strain>
    </source>
</reference>
<accession>A0A8H4W789</accession>
<dbReference type="AlphaFoldDB" id="A0A8H4W789"/>